<keyword evidence="10" id="KW-0812">Transmembrane</keyword>
<comment type="similarity">
    <text evidence="3">Belongs to the metallo-dependent hydrolases superfamily. Adenosine and AMP deaminases family. ADGF subfamily.</text>
</comment>
<dbReference type="OMA" id="SMKQCIE"/>
<evidence type="ECO:0000256" key="8">
    <source>
        <dbReference type="ARBA" id="ARBA00022801"/>
    </source>
</evidence>
<keyword evidence="10" id="KW-1133">Transmembrane helix</keyword>
<evidence type="ECO:0000256" key="10">
    <source>
        <dbReference type="SAM" id="Phobius"/>
    </source>
</evidence>
<dbReference type="EC" id="3.5.4.4" evidence="4"/>
<reference evidence="13" key="2">
    <citation type="submission" date="2025-08" db="UniProtKB">
        <authorList>
            <consortium name="Ensembl"/>
        </authorList>
    </citation>
    <scope>IDENTIFICATION</scope>
</reference>
<dbReference type="AlphaFoldDB" id="A0A3P8UQ05"/>
<feature type="domain" description="Adenosine/AMP deaminase N-terminal" evidence="12">
    <location>
        <begin position="61"/>
        <end position="127"/>
    </location>
</feature>
<comment type="cofactor">
    <cofactor evidence="1">
        <name>Zn(2+)</name>
        <dbReference type="ChEBI" id="CHEBI:29105"/>
    </cofactor>
</comment>
<feature type="transmembrane region" description="Helical" evidence="10">
    <location>
        <begin position="6"/>
        <end position="25"/>
    </location>
</feature>
<dbReference type="InterPro" id="IPR006330">
    <property type="entry name" value="Ado/ade_deaminase"/>
</dbReference>
<dbReference type="Proteomes" id="UP000265120">
    <property type="component" value="Chromosome 6"/>
</dbReference>
<evidence type="ECO:0000313" key="14">
    <source>
        <dbReference type="Proteomes" id="UP000265120"/>
    </source>
</evidence>
<evidence type="ECO:0000313" key="13">
    <source>
        <dbReference type="Ensembl" id="ENSCSEP00000005263.1"/>
    </source>
</evidence>
<evidence type="ECO:0000256" key="4">
    <source>
        <dbReference type="ARBA" id="ARBA00012784"/>
    </source>
</evidence>
<dbReference type="GO" id="GO:0005615">
    <property type="term" value="C:extracellular space"/>
    <property type="evidence" value="ECO:0007669"/>
    <property type="project" value="InterPro"/>
</dbReference>
<dbReference type="Pfam" id="PF08451">
    <property type="entry name" value="A_deaminase_N"/>
    <property type="match status" value="1"/>
</dbReference>
<dbReference type="InterPro" id="IPR013659">
    <property type="entry name" value="A_deaminase_N"/>
</dbReference>
<sequence>MSVCVYIYIYIYIYSSILSCLFPVGTGPLSMAVLLQSPHAFLVILLLLLYWVGVQSIPDPRQREMLIKLETSMQTGGQLQLTDAEQKLDAVLFKMKQRESQAGAFPPAVHFFKARELIRASPIFSLLQRMPKGAVLHVHDFSIVDAEWLVKNVTYRPHCYMCYTDNHSVRFIFSSLSPKPLSHCSPWILLENQRAKMGNSTDFDRSITAYLTLFTEKDPDTVYPNQSVIWGAFEQAFLAVWGLVTYTPVFRDYYYQGLTQFYMDNVMYLEVRAMLPELYELDGSTHDRSWTLKTYQDVTVQFTKENPDFFGARIIFTTHRAANITSMTETVMEAIKLQRDFPDIMAGFDLVGEEDKGRPLWYFRDALSLPAEMGVTLPFFFHAGETDLEGTEVDQNLLDGLRLNTSRIGHGFAINRHPVAKDLSRKKGVALEVCPISNQVLKLVKDLQNHPAAALMAEGHPLVICSDDPSLFGASGLSYDFYEAFVGFGGLRSNIGTLKQLAINSIRFSSLTPPQQDIALAIWQRRWDHFVSEKVF</sequence>
<evidence type="ECO:0000259" key="11">
    <source>
        <dbReference type="Pfam" id="PF00962"/>
    </source>
</evidence>
<dbReference type="CDD" id="cd01321">
    <property type="entry name" value="ADGF"/>
    <property type="match status" value="1"/>
</dbReference>
<keyword evidence="8" id="KW-0378">Hydrolase</keyword>
<reference evidence="13 14" key="1">
    <citation type="journal article" date="2014" name="Nat. Genet.">
        <title>Whole-genome sequence of a flatfish provides insights into ZW sex chromosome evolution and adaptation to a benthic lifestyle.</title>
        <authorList>
            <person name="Chen S."/>
            <person name="Zhang G."/>
            <person name="Shao C."/>
            <person name="Huang Q."/>
            <person name="Liu G."/>
            <person name="Zhang P."/>
            <person name="Song W."/>
            <person name="An N."/>
            <person name="Chalopin D."/>
            <person name="Volff J.N."/>
            <person name="Hong Y."/>
            <person name="Li Q."/>
            <person name="Sha Z."/>
            <person name="Zhou H."/>
            <person name="Xie M."/>
            <person name="Yu Q."/>
            <person name="Liu Y."/>
            <person name="Xiang H."/>
            <person name="Wang N."/>
            <person name="Wu K."/>
            <person name="Yang C."/>
            <person name="Zhou Q."/>
            <person name="Liao X."/>
            <person name="Yang L."/>
            <person name="Hu Q."/>
            <person name="Zhang J."/>
            <person name="Meng L."/>
            <person name="Jin L."/>
            <person name="Tian Y."/>
            <person name="Lian J."/>
            <person name="Yang J."/>
            <person name="Miao G."/>
            <person name="Liu S."/>
            <person name="Liang Z."/>
            <person name="Yan F."/>
            <person name="Li Y."/>
            <person name="Sun B."/>
            <person name="Zhang H."/>
            <person name="Zhang J."/>
            <person name="Zhu Y."/>
            <person name="Du M."/>
            <person name="Zhao Y."/>
            <person name="Schartl M."/>
            <person name="Tang Q."/>
            <person name="Wang J."/>
        </authorList>
    </citation>
    <scope>NUCLEOTIDE SEQUENCE</scope>
</reference>
<comment type="catalytic activity">
    <reaction evidence="9">
        <text>adenosine + H2O + H(+) = inosine + NH4(+)</text>
        <dbReference type="Rhea" id="RHEA:24408"/>
        <dbReference type="ChEBI" id="CHEBI:15377"/>
        <dbReference type="ChEBI" id="CHEBI:15378"/>
        <dbReference type="ChEBI" id="CHEBI:16335"/>
        <dbReference type="ChEBI" id="CHEBI:17596"/>
        <dbReference type="ChEBI" id="CHEBI:28938"/>
        <dbReference type="EC" id="3.5.4.4"/>
    </reaction>
</comment>
<evidence type="ECO:0000256" key="5">
    <source>
        <dbReference type="ARBA" id="ARBA00022525"/>
    </source>
</evidence>
<dbReference type="GO" id="GO:0046103">
    <property type="term" value="P:inosine biosynthetic process"/>
    <property type="evidence" value="ECO:0007669"/>
    <property type="project" value="TreeGrafter"/>
</dbReference>
<dbReference type="PANTHER" id="PTHR11409:SF45">
    <property type="entry name" value="ADENOSINE DEAMINASE 2-A"/>
    <property type="match status" value="1"/>
</dbReference>
<name>A0A3P8UQ05_CYNSE</name>
<dbReference type="GO" id="GO:0046872">
    <property type="term" value="F:metal ion binding"/>
    <property type="evidence" value="ECO:0007669"/>
    <property type="project" value="UniProtKB-KW"/>
</dbReference>
<evidence type="ECO:0000256" key="9">
    <source>
        <dbReference type="ARBA" id="ARBA00047764"/>
    </source>
</evidence>
<dbReference type="NCBIfam" id="TIGR01431">
    <property type="entry name" value="adm_rel"/>
    <property type="match status" value="1"/>
</dbReference>
<reference evidence="13" key="3">
    <citation type="submission" date="2025-09" db="UniProtKB">
        <authorList>
            <consortium name="Ensembl"/>
        </authorList>
    </citation>
    <scope>IDENTIFICATION</scope>
</reference>
<keyword evidence="10" id="KW-0472">Membrane</keyword>
<evidence type="ECO:0000256" key="2">
    <source>
        <dbReference type="ARBA" id="ARBA00004613"/>
    </source>
</evidence>
<evidence type="ECO:0000256" key="1">
    <source>
        <dbReference type="ARBA" id="ARBA00001947"/>
    </source>
</evidence>
<evidence type="ECO:0000256" key="6">
    <source>
        <dbReference type="ARBA" id="ARBA00022723"/>
    </source>
</evidence>
<evidence type="ECO:0000259" key="12">
    <source>
        <dbReference type="Pfam" id="PF08451"/>
    </source>
</evidence>
<accession>A0A3P8UQ05</accession>
<dbReference type="FunFam" id="3.20.20.140:FF:000017">
    <property type="entry name" value="Adenosine deaminase 2"/>
    <property type="match status" value="1"/>
</dbReference>
<dbReference type="InterPro" id="IPR006331">
    <property type="entry name" value="ADGF"/>
</dbReference>
<keyword evidence="5" id="KW-0964">Secreted</keyword>
<evidence type="ECO:0000256" key="7">
    <source>
        <dbReference type="ARBA" id="ARBA00022729"/>
    </source>
</evidence>
<dbReference type="GO" id="GO:0004000">
    <property type="term" value="F:adenosine deaminase activity"/>
    <property type="evidence" value="ECO:0007669"/>
    <property type="project" value="InterPro"/>
</dbReference>
<organism evidence="13 14">
    <name type="scientific">Cynoglossus semilaevis</name>
    <name type="common">Tongue sole</name>
    <dbReference type="NCBI Taxonomy" id="244447"/>
    <lineage>
        <taxon>Eukaryota</taxon>
        <taxon>Metazoa</taxon>
        <taxon>Chordata</taxon>
        <taxon>Craniata</taxon>
        <taxon>Vertebrata</taxon>
        <taxon>Euteleostomi</taxon>
        <taxon>Actinopterygii</taxon>
        <taxon>Neopterygii</taxon>
        <taxon>Teleostei</taxon>
        <taxon>Neoteleostei</taxon>
        <taxon>Acanthomorphata</taxon>
        <taxon>Carangaria</taxon>
        <taxon>Pleuronectiformes</taxon>
        <taxon>Pleuronectoidei</taxon>
        <taxon>Cynoglossidae</taxon>
        <taxon>Cynoglossinae</taxon>
        <taxon>Cynoglossus</taxon>
    </lineage>
</organism>
<feature type="transmembrane region" description="Helical" evidence="10">
    <location>
        <begin position="32"/>
        <end position="53"/>
    </location>
</feature>
<dbReference type="FunCoup" id="A0A3P8UQ05">
    <property type="interactions" value="197"/>
</dbReference>
<dbReference type="GO" id="GO:0006154">
    <property type="term" value="P:adenosine catabolic process"/>
    <property type="evidence" value="ECO:0007669"/>
    <property type="project" value="InterPro"/>
</dbReference>
<proteinExistence type="inferred from homology"/>
<evidence type="ECO:0000256" key="3">
    <source>
        <dbReference type="ARBA" id="ARBA00006083"/>
    </source>
</evidence>
<protein>
    <recommendedName>
        <fullName evidence="4">adenosine deaminase</fullName>
        <ecNumber evidence="4">3.5.4.4</ecNumber>
    </recommendedName>
</protein>
<dbReference type="Ensembl" id="ENSCSET00000005322.1">
    <property type="protein sequence ID" value="ENSCSEP00000005263.1"/>
    <property type="gene ID" value="ENSCSEG00000003397.1"/>
</dbReference>
<keyword evidence="14" id="KW-1185">Reference proteome</keyword>
<dbReference type="Gene3D" id="3.20.20.140">
    <property type="entry name" value="Metal-dependent hydrolases"/>
    <property type="match status" value="1"/>
</dbReference>
<dbReference type="STRING" id="244447.ENSCSEP00000005263"/>
<dbReference type="PANTHER" id="PTHR11409">
    <property type="entry name" value="ADENOSINE DEAMINASE"/>
    <property type="match status" value="1"/>
</dbReference>
<dbReference type="InterPro" id="IPR001365">
    <property type="entry name" value="A_deaminase_dom"/>
</dbReference>
<keyword evidence="6" id="KW-0479">Metal-binding</keyword>
<dbReference type="InParanoid" id="A0A3P8UQ05"/>
<comment type="subcellular location">
    <subcellularLocation>
        <location evidence="2">Secreted</location>
    </subcellularLocation>
</comment>
<dbReference type="InterPro" id="IPR032466">
    <property type="entry name" value="Metal_Hydrolase"/>
</dbReference>
<dbReference type="SUPFAM" id="SSF51556">
    <property type="entry name" value="Metallo-dependent hydrolases"/>
    <property type="match status" value="1"/>
</dbReference>
<dbReference type="GeneTree" id="ENSGT00950000183113"/>
<feature type="domain" description="Adenosine deaminase" evidence="11">
    <location>
        <begin position="230"/>
        <end position="514"/>
    </location>
</feature>
<keyword evidence="7" id="KW-0732">Signal</keyword>
<dbReference type="Pfam" id="PF00962">
    <property type="entry name" value="A_deaminase"/>
    <property type="match status" value="1"/>
</dbReference>